<sequence>RVLSFINLKEKVVQVKIVYYGPGRCGKTTNLEYINRTFRKQIVSEMVSLKTHGDRTLFFDFLPFDMGKIKGYDIKIQLYTVPGQVKYNATRKLVLRGVDGVVFVADAMAKQRAKNIGSLNQLHENLLSYKESIFKIPLVMQYNKVDLKEHGIPTLPISVLQRDLNSRLNVPYFEASAITGYNVAATLKKIIATTIRESTVERLKQGQYDDDLTSGLDELTEEAFARDFDLIDFTTDHNSSLARLKSTILSIDWEISDDILHQFKEELQEVKEE</sequence>
<dbReference type="InterPro" id="IPR027417">
    <property type="entry name" value="P-loop_NTPase"/>
</dbReference>
<dbReference type="EMBL" id="OB682155">
    <property type="protein sequence ID" value="CAD7236820.1"/>
    <property type="molecule type" value="Genomic_DNA"/>
</dbReference>
<dbReference type="CDD" id="cd00882">
    <property type="entry name" value="Ras_like_GTPase"/>
    <property type="match status" value="1"/>
</dbReference>
<dbReference type="InterPro" id="IPR001806">
    <property type="entry name" value="Small_GTPase"/>
</dbReference>
<dbReference type="PANTHER" id="PTHR42708">
    <property type="entry name" value="ATP/GTP-BINDING PROTEIN-RELATED"/>
    <property type="match status" value="1"/>
</dbReference>
<feature type="non-terminal residue" evidence="1">
    <location>
        <position position="273"/>
    </location>
</feature>
<accession>A0A7R8ZWA5</accession>
<proteinExistence type="predicted"/>
<dbReference type="PRINTS" id="PR00449">
    <property type="entry name" value="RASTRNSFRMNG"/>
</dbReference>
<dbReference type="AlphaFoldDB" id="A0A7R8ZWA5"/>
<feature type="non-terminal residue" evidence="1">
    <location>
        <position position="1"/>
    </location>
</feature>
<dbReference type="Gene3D" id="3.40.50.300">
    <property type="entry name" value="P-loop containing nucleotide triphosphate hydrolases"/>
    <property type="match status" value="1"/>
</dbReference>
<organism evidence="1">
    <name type="scientific">Cyprideis torosa</name>
    <dbReference type="NCBI Taxonomy" id="163714"/>
    <lineage>
        <taxon>Eukaryota</taxon>
        <taxon>Metazoa</taxon>
        <taxon>Ecdysozoa</taxon>
        <taxon>Arthropoda</taxon>
        <taxon>Crustacea</taxon>
        <taxon>Oligostraca</taxon>
        <taxon>Ostracoda</taxon>
        <taxon>Podocopa</taxon>
        <taxon>Podocopida</taxon>
        <taxon>Cytherocopina</taxon>
        <taxon>Cytheroidea</taxon>
        <taxon>Cytherideidae</taxon>
        <taxon>Cyprideis</taxon>
    </lineage>
</organism>
<dbReference type="GO" id="GO:0005525">
    <property type="term" value="F:GTP binding"/>
    <property type="evidence" value="ECO:0007669"/>
    <property type="project" value="InterPro"/>
</dbReference>
<evidence type="ECO:0000313" key="1">
    <source>
        <dbReference type="EMBL" id="CAD7236820.1"/>
    </source>
</evidence>
<dbReference type="OrthoDB" id="6395963at2759"/>
<dbReference type="Pfam" id="PF00071">
    <property type="entry name" value="Ras"/>
    <property type="match status" value="1"/>
</dbReference>
<protein>
    <submittedName>
        <fullName evidence="1">Uncharacterized protein</fullName>
    </submittedName>
</protein>
<dbReference type="InterPro" id="IPR052705">
    <property type="entry name" value="Gliding_Motility_GTPase"/>
</dbReference>
<name>A0A7R8ZWA5_9CRUS</name>
<dbReference type="GO" id="GO:0003924">
    <property type="term" value="F:GTPase activity"/>
    <property type="evidence" value="ECO:0007669"/>
    <property type="project" value="InterPro"/>
</dbReference>
<gene>
    <name evidence="1" type="ORF">CTOB1V02_LOCUS14635</name>
</gene>
<dbReference type="SUPFAM" id="SSF52540">
    <property type="entry name" value="P-loop containing nucleoside triphosphate hydrolases"/>
    <property type="match status" value="1"/>
</dbReference>
<reference evidence="1" key="1">
    <citation type="submission" date="2020-11" db="EMBL/GenBank/DDBJ databases">
        <authorList>
            <person name="Tran Van P."/>
        </authorList>
    </citation>
    <scope>NUCLEOTIDE SEQUENCE</scope>
</reference>
<dbReference type="PANTHER" id="PTHR42708:SF1">
    <property type="entry name" value="GLIDING MOTILITY PROTEIN MGLA"/>
    <property type="match status" value="1"/>
</dbReference>